<evidence type="ECO:0000256" key="1">
    <source>
        <dbReference type="SAM" id="Phobius"/>
    </source>
</evidence>
<protein>
    <submittedName>
        <fullName evidence="3">Outer membrane lipid asymmetry maintenance protein MlaD</fullName>
    </submittedName>
</protein>
<dbReference type="EMBL" id="JAAGKH010000057">
    <property type="protein sequence ID" value="NDR89383.1"/>
    <property type="molecule type" value="Genomic_DNA"/>
</dbReference>
<reference evidence="3" key="1">
    <citation type="submission" date="2019-08" db="EMBL/GenBank/DDBJ databases">
        <authorList>
            <person name="Busch A."/>
        </authorList>
    </citation>
    <scope>NUCLEOTIDE SEQUENCE</scope>
    <source>
        <strain evidence="4">15T0085</strain>
        <strain evidence="3">17T1429</strain>
    </source>
</reference>
<feature type="domain" description="Mce/MlaD" evidence="2">
    <location>
        <begin position="40"/>
        <end position="119"/>
    </location>
</feature>
<gene>
    <name evidence="3" type="primary">mlaD</name>
    <name evidence="4" type="ORF">FWI86_07705</name>
    <name evidence="3" type="ORF">FWJ04_07130</name>
</gene>
<dbReference type="AlphaFoldDB" id="A0A0B3WHJ2"/>
<feature type="transmembrane region" description="Helical" evidence="1">
    <location>
        <begin position="6"/>
        <end position="26"/>
    </location>
</feature>
<dbReference type="KEGG" id="ftv:CH67_822"/>
<dbReference type="OMA" id="QYQFPKD"/>
<organism evidence="3">
    <name type="scientific">Francisella tularensis subsp. holarctica</name>
    <dbReference type="NCBI Taxonomy" id="119857"/>
    <lineage>
        <taxon>Bacteria</taxon>
        <taxon>Pseudomonadati</taxon>
        <taxon>Pseudomonadota</taxon>
        <taxon>Gammaproteobacteria</taxon>
        <taxon>Thiotrichales</taxon>
        <taxon>Francisellaceae</taxon>
        <taxon>Francisella</taxon>
    </lineage>
</organism>
<dbReference type="Pfam" id="PF02470">
    <property type="entry name" value="MlaD"/>
    <property type="match status" value="1"/>
</dbReference>
<dbReference type="InterPro" id="IPR030970">
    <property type="entry name" value="ABC_MlaD"/>
</dbReference>
<name>A0A0B3WHJ2_FRATU</name>
<comment type="caution">
    <text evidence="3">The sequence shown here is derived from an EMBL/GenBank/DDBJ whole genome shotgun (WGS) entry which is preliminary data.</text>
</comment>
<keyword evidence="1" id="KW-0472">Membrane</keyword>
<dbReference type="RefSeq" id="WP_003014807.1">
    <property type="nucleotide sequence ID" value="NZ_AP023459.1"/>
</dbReference>
<dbReference type="NCBIfam" id="TIGR04430">
    <property type="entry name" value="OM_asym_MlaD"/>
    <property type="match status" value="1"/>
</dbReference>
<dbReference type="EMBL" id="JAAGJP010000057">
    <property type="protein sequence ID" value="NDS68885.1"/>
    <property type="molecule type" value="Genomic_DNA"/>
</dbReference>
<dbReference type="HOGENOM" id="CLU_107027_0_0_6"/>
<sequence length="177" mass="19052">MRNKYFETSVGIFIIIGVLCLLFLTFKVSGTSFKAFNTQEYTITADFKNVGSLRTNASVKIAGVEIGRVTKIALEKSYNGFMAVVTMAINSDKKIPANYSASIAMSGILGDNYVALSPPSEDIMAIAGIADANNSSEQDKYLHQGSVIQLENTQSAIDLGSLINTFVAGKDDDKSKE</sequence>
<evidence type="ECO:0000313" key="4">
    <source>
        <dbReference type="EMBL" id="NDS68885.1"/>
    </source>
</evidence>
<dbReference type="eggNOG" id="COG1463">
    <property type="taxonomic scope" value="Bacteria"/>
</dbReference>
<evidence type="ECO:0000259" key="2">
    <source>
        <dbReference type="Pfam" id="PF02470"/>
    </source>
</evidence>
<dbReference type="PANTHER" id="PTHR33371">
    <property type="entry name" value="INTERMEMBRANE PHOSPHOLIPID TRANSPORT SYSTEM BINDING PROTEIN MLAD-RELATED"/>
    <property type="match status" value="1"/>
</dbReference>
<evidence type="ECO:0000313" key="3">
    <source>
        <dbReference type="EMBL" id="NDR89383.1"/>
    </source>
</evidence>
<dbReference type="KEGG" id="ftc:DA46_174"/>
<keyword evidence="1" id="KW-0812">Transmembrane</keyword>
<dbReference type="InterPro" id="IPR052336">
    <property type="entry name" value="MlaD_Phospholipid_Transporter"/>
</dbReference>
<proteinExistence type="predicted"/>
<dbReference type="KEGG" id="ftz:CH68_555"/>
<accession>A0A0B3WHJ2</accession>
<reference evidence="3" key="2">
    <citation type="submission" date="2020-02" db="EMBL/GenBank/DDBJ databases">
        <title>Using affinity propagation clustering for identifying bacterial clades and subclades with whole-genome sequences of Francisella tularensis.</title>
        <authorList>
            <person name="Homeier-Bachmann T."/>
            <person name="Abdel-Glil M.Y."/>
            <person name="Hackbart A."/>
            <person name="Hotzel H."/>
            <person name="Tomaso H."/>
        </authorList>
    </citation>
    <scope>NUCLEOTIDE SEQUENCE</scope>
    <source>
        <strain evidence="4">15T0085</strain>
        <strain evidence="3">17T1429</strain>
    </source>
</reference>
<dbReference type="PANTHER" id="PTHR33371:SF4">
    <property type="entry name" value="INTERMEMBRANE PHOSPHOLIPID TRANSPORT SYSTEM BINDING PROTEIN MLAD"/>
    <property type="match status" value="1"/>
</dbReference>
<dbReference type="InterPro" id="IPR003399">
    <property type="entry name" value="Mce/MlaD"/>
</dbReference>
<dbReference type="GO" id="GO:0015914">
    <property type="term" value="P:phospholipid transport"/>
    <property type="evidence" value="ECO:0007669"/>
    <property type="project" value="InterPro"/>
</dbReference>
<keyword evidence="1" id="KW-1133">Transmembrane helix</keyword>